<protein>
    <recommendedName>
        <fullName evidence="4">Divergent PAP2 family protein</fullName>
    </recommendedName>
</protein>
<dbReference type="InterPro" id="IPR003832">
    <property type="entry name" value="DUF212"/>
</dbReference>
<evidence type="ECO:0008006" key="4">
    <source>
        <dbReference type="Google" id="ProtNLM"/>
    </source>
</evidence>
<accession>A0A1T5CKE9</accession>
<dbReference type="AlphaFoldDB" id="A0A1T5CKE9"/>
<sequence length="149" mass="16389">MNFFNGIIHNQVFIACFLAWFIAQLIKVVLTYFFENRFDASRFVGSGGMPSSHTSFVTSLATAVGLVSGYESSEFALSLVLALVVMYDAAGVRRSVGKQAQILNAIIDDFQKHRKDPLNEERLKELIGHTPIEVFAGAILGILIAHLVV</sequence>
<dbReference type="EMBL" id="FUYN01000005">
    <property type="protein sequence ID" value="SKB59620.1"/>
    <property type="molecule type" value="Genomic_DNA"/>
</dbReference>
<evidence type="ECO:0000256" key="1">
    <source>
        <dbReference type="SAM" id="Phobius"/>
    </source>
</evidence>
<keyword evidence="1" id="KW-0812">Transmembrane</keyword>
<dbReference type="RefSeq" id="WP_013361557.1">
    <property type="nucleotide sequence ID" value="NZ_CP154629.1"/>
</dbReference>
<dbReference type="OrthoDB" id="9792681at2"/>
<keyword evidence="1" id="KW-0472">Membrane</keyword>
<evidence type="ECO:0000313" key="2">
    <source>
        <dbReference type="EMBL" id="SKB59620.1"/>
    </source>
</evidence>
<evidence type="ECO:0000313" key="3">
    <source>
        <dbReference type="Proteomes" id="UP000243406"/>
    </source>
</evidence>
<gene>
    <name evidence="2" type="ORF">SAMN02745120_2219</name>
</gene>
<organism evidence="2 3">
    <name type="scientific">Acetoanaerobium noterae</name>
    <dbReference type="NCBI Taxonomy" id="745369"/>
    <lineage>
        <taxon>Bacteria</taxon>
        <taxon>Bacillati</taxon>
        <taxon>Bacillota</taxon>
        <taxon>Clostridia</taxon>
        <taxon>Peptostreptococcales</taxon>
        <taxon>Filifactoraceae</taxon>
        <taxon>Acetoanaerobium</taxon>
    </lineage>
</organism>
<reference evidence="3" key="1">
    <citation type="submission" date="2017-02" db="EMBL/GenBank/DDBJ databases">
        <authorList>
            <person name="Varghese N."/>
            <person name="Submissions S."/>
        </authorList>
    </citation>
    <scope>NUCLEOTIDE SEQUENCE [LARGE SCALE GENOMIC DNA]</scope>
    <source>
        <strain evidence="3">ATCC 35199</strain>
    </source>
</reference>
<name>A0A1T5CKE9_9FIRM</name>
<dbReference type="Proteomes" id="UP000243406">
    <property type="component" value="Unassembled WGS sequence"/>
</dbReference>
<dbReference type="Pfam" id="PF02681">
    <property type="entry name" value="DUF212"/>
    <property type="match status" value="1"/>
</dbReference>
<dbReference type="SUPFAM" id="SSF48317">
    <property type="entry name" value="Acid phosphatase/Vanadium-dependent haloperoxidase"/>
    <property type="match status" value="1"/>
</dbReference>
<keyword evidence="1" id="KW-1133">Transmembrane helix</keyword>
<dbReference type="PANTHER" id="PTHR31446">
    <property type="entry name" value="ACID PHOSPHATASE/VANADIUM-DEPENDENT HALOPEROXIDASE-RELATED PROTEIN"/>
    <property type="match status" value="1"/>
</dbReference>
<dbReference type="PANTHER" id="PTHR31446:SF29">
    <property type="entry name" value="ACID PHOSPHATASE_VANADIUM-DEPENDENT HALOPEROXIDASE-RELATED PROTEIN"/>
    <property type="match status" value="1"/>
</dbReference>
<proteinExistence type="predicted"/>
<feature type="transmembrane region" description="Helical" evidence="1">
    <location>
        <begin position="12"/>
        <end position="34"/>
    </location>
</feature>
<feature type="transmembrane region" description="Helical" evidence="1">
    <location>
        <begin position="126"/>
        <end position="148"/>
    </location>
</feature>
<dbReference type="InterPro" id="IPR036938">
    <property type="entry name" value="PAP2/HPO_sf"/>
</dbReference>
<keyword evidence="3" id="KW-1185">Reference proteome</keyword>